<dbReference type="InterPro" id="IPR008258">
    <property type="entry name" value="Transglycosylase_SLT_dom_1"/>
</dbReference>
<evidence type="ECO:0000313" key="3">
    <source>
        <dbReference type="EMBL" id="MCP8968860.1"/>
    </source>
</evidence>
<dbReference type="InterPro" id="IPR023346">
    <property type="entry name" value="Lysozyme-like_dom_sf"/>
</dbReference>
<dbReference type="RefSeq" id="WP_254758771.1">
    <property type="nucleotide sequence ID" value="NZ_JANCLT010000004.1"/>
</dbReference>
<dbReference type="PANTHER" id="PTHR37423:SF2">
    <property type="entry name" value="MEMBRANE-BOUND LYTIC MUREIN TRANSGLYCOSYLASE C"/>
    <property type="match status" value="1"/>
</dbReference>
<feature type="compositionally biased region" description="Low complexity" evidence="1">
    <location>
        <begin position="24"/>
        <end position="36"/>
    </location>
</feature>
<dbReference type="PANTHER" id="PTHR37423">
    <property type="entry name" value="SOLUBLE LYTIC MUREIN TRANSGLYCOSYLASE-RELATED"/>
    <property type="match status" value="1"/>
</dbReference>
<sequence>MINNVVTQMLSYKRAEFEEKIKNPPSFSDAPASSFAEQLSAAPETGSTGAGEASAASMSNVLDNQEFARRFGAVSGTGSDTWGLVQKYNIQPVSSSNANAYTDIIGEVSAKYGVPKQLIQKIIETESNFNPNARSYAGAQGLMQLMPANQREQGVANPYDPRQNIEGGVKELAGYLKRYNGDLVMSLAAYNAGPGNVQKYGGVPPFKETEGYIRKILGIQVR</sequence>
<feature type="region of interest" description="Disordered" evidence="1">
    <location>
        <begin position="22"/>
        <end position="54"/>
    </location>
</feature>
<proteinExistence type="predicted"/>
<feature type="domain" description="Transglycosylase SLT" evidence="2">
    <location>
        <begin position="105"/>
        <end position="207"/>
    </location>
</feature>
<feature type="compositionally biased region" description="Low complexity" evidence="1">
    <location>
        <begin position="44"/>
        <end position="54"/>
    </location>
</feature>
<accession>A0AA42BP92</accession>
<dbReference type="AlphaFoldDB" id="A0AA42BP92"/>
<gene>
    <name evidence="3" type="ORF">NK662_09950</name>
</gene>
<dbReference type="Proteomes" id="UP001156102">
    <property type="component" value="Unassembled WGS sequence"/>
</dbReference>
<keyword evidence="4" id="KW-1185">Reference proteome</keyword>
<dbReference type="Gene3D" id="1.10.530.10">
    <property type="match status" value="1"/>
</dbReference>
<dbReference type="CDD" id="cd00254">
    <property type="entry name" value="LT-like"/>
    <property type="match status" value="1"/>
</dbReference>
<evidence type="ECO:0000259" key="2">
    <source>
        <dbReference type="Pfam" id="PF01464"/>
    </source>
</evidence>
<reference evidence="3" key="1">
    <citation type="submission" date="2022-07" db="EMBL/GenBank/DDBJ databases">
        <authorList>
            <person name="Li W.-J."/>
            <person name="Deng Q.-Q."/>
        </authorList>
    </citation>
    <scope>NUCLEOTIDE SEQUENCE</scope>
    <source>
        <strain evidence="3">SYSU M60031</strain>
    </source>
</reference>
<dbReference type="Pfam" id="PF01464">
    <property type="entry name" value="SLT"/>
    <property type="match status" value="1"/>
</dbReference>
<protein>
    <submittedName>
        <fullName evidence="3">Lytic transglycosylase domain-containing protein</fullName>
    </submittedName>
</protein>
<organism evidence="3 4">
    <name type="scientific">Ectobacillus ponti</name>
    <dbReference type="NCBI Taxonomy" id="2961894"/>
    <lineage>
        <taxon>Bacteria</taxon>
        <taxon>Bacillati</taxon>
        <taxon>Bacillota</taxon>
        <taxon>Bacilli</taxon>
        <taxon>Bacillales</taxon>
        <taxon>Bacillaceae</taxon>
        <taxon>Ectobacillus</taxon>
    </lineage>
</organism>
<name>A0AA42BP92_9BACI</name>
<dbReference type="EMBL" id="JANCLT010000004">
    <property type="protein sequence ID" value="MCP8968860.1"/>
    <property type="molecule type" value="Genomic_DNA"/>
</dbReference>
<dbReference type="SUPFAM" id="SSF53955">
    <property type="entry name" value="Lysozyme-like"/>
    <property type="match status" value="1"/>
</dbReference>
<evidence type="ECO:0000313" key="4">
    <source>
        <dbReference type="Proteomes" id="UP001156102"/>
    </source>
</evidence>
<comment type="caution">
    <text evidence="3">The sequence shown here is derived from an EMBL/GenBank/DDBJ whole genome shotgun (WGS) entry which is preliminary data.</text>
</comment>
<evidence type="ECO:0000256" key="1">
    <source>
        <dbReference type="SAM" id="MobiDB-lite"/>
    </source>
</evidence>